<evidence type="ECO:0000256" key="2">
    <source>
        <dbReference type="PROSITE-ProRule" id="PRU00284"/>
    </source>
</evidence>
<sequence>MKIRDSFNLLNNTIEAARAGEAGKGFAVVADEIRTLSENTKQSAEQISSTIDDLLAKVGTAAANMQKSVDSATEQGELITETGEKFEVILEKVSELTKRAGKISDNVEECVEANLKVMDAISNLSATSEEVAASAQSSIEISRNCEDDMKATEDILHDILKISRSR</sequence>
<protein>
    <submittedName>
        <fullName evidence="4">Methyl-accepting chemotaxis protein (MCP) signalling domain-containing protein</fullName>
    </submittedName>
</protein>
<dbReference type="GO" id="GO:0007165">
    <property type="term" value="P:signal transduction"/>
    <property type="evidence" value="ECO:0007669"/>
    <property type="project" value="UniProtKB-KW"/>
</dbReference>
<dbReference type="Pfam" id="PF00015">
    <property type="entry name" value="MCPsignal"/>
    <property type="match status" value="1"/>
</dbReference>
<feature type="domain" description="Methyl-accepting transducer" evidence="3">
    <location>
        <begin position="1"/>
        <end position="125"/>
    </location>
</feature>
<dbReference type="PROSITE" id="PS50111">
    <property type="entry name" value="CHEMOTAXIS_TRANSDUC_2"/>
    <property type="match status" value="1"/>
</dbReference>
<dbReference type="Gene3D" id="1.10.287.950">
    <property type="entry name" value="Methyl-accepting chemotaxis protein"/>
    <property type="match status" value="1"/>
</dbReference>
<organism evidence="4 5">
    <name type="scientific">Butyrivibrio fibrisolvens</name>
    <dbReference type="NCBI Taxonomy" id="831"/>
    <lineage>
        <taxon>Bacteria</taxon>
        <taxon>Bacillati</taxon>
        <taxon>Bacillota</taxon>
        <taxon>Clostridia</taxon>
        <taxon>Lachnospirales</taxon>
        <taxon>Lachnospiraceae</taxon>
        <taxon>Butyrivibrio</taxon>
    </lineage>
</organism>
<dbReference type="AlphaFoldDB" id="A0A1H9XCY3"/>
<proteinExistence type="predicted"/>
<dbReference type="Proteomes" id="UP000182584">
    <property type="component" value="Unassembled WGS sequence"/>
</dbReference>
<name>A0A1H9XCY3_BUTFI</name>
<dbReference type="GO" id="GO:0016020">
    <property type="term" value="C:membrane"/>
    <property type="evidence" value="ECO:0007669"/>
    <property type="project" value="InterPro"/>
</dbReference>
<keyword evidence="1 2" id="KW-0807">Transducer</keyword>
<dbReference type="EMBL" id="FOGJ01000059">
    <property type="protein sequence ID" value="SES44058.1"/>
    <property type="molecule type" value="Genomic_DNA"/>
</dbReference>
<dbReference type="RefSeq" id="WP_278307099.1">
    <property type="nucleotide sequence ID" value="NZ_FOGJ01000059.1"/>
</dbReference>
<accession>A0A1H9XCY3</accession>
<gene>
    <name evidence="4" type="ORF">SAMN04487884_1599</name>
</gene>
<dbReference type="InterPro" id="IPR004089">
    <property type="entry name" value="MCPsignal_dom"/>
</dbReference>
<dbReference type="PANTHER" id="PTHR32089">
    <property type="entry name" value="METHYL-ACCEPTING CHEMOTAXIS PROTEIN MCPB"/>
    <property type="match status" value="1"/>
</dbReference>
<evidence type="ECO:0000259" key="3">
    <source>
        <dbReference type="PROSITE" id="PS50111"/>
    </source>
</evidence>
<evidence type="ECO:0000256" key="1">
    <source>
        <dbReference type="ARBA" id="ARBA00023224"/>
    </source>
</evidence>
<dbReference type="SUPFAM" id="SSF58104">
    <property type="entry name" value="Methyl-accepting chemotaxis protein (MCP) signaling domain"/>
    <property type="match status" value="1"/>
</dbReference>
<dbReference type="PANTHER" id="PTHR32089:SF112">
    <property type="entry name" value="LYSOZYME-LIKE PROTEIN-RELATED"/>
    <property type="match status" value="1"/>
</dbReference>
<reference evidence="4 5" key="1">
    <citation type="submission" date="2016-10" db="EMBL/GenBank/DDBJ databases">
        <authorList>
            <person name="de Groot N.N."/>
        </authorList>
    </citation>
    <scope>NUCLEOTIDE SEQUENCE [LARGE SCALE GENOMIC DNA]</scope>
    <source>
        <strain evidence="4 5">AR40</strain>
    </source>
</reference>
<evidence type="ECO:0000313" key="4">
    <source>
        <dbReference type="EMBL" id="SES44058.1"/>
    </source>
</evidence>
<evidence type="ECO:0000313" key="5">
    <source>
        <dbReference type="Proteomes" id="UP000182584"/>
    </source>
</evidence>